<dbReference type="InterPro" id="IPR029365">
    <property type="entry name" value="TMEM238"/>
</dbReference>
<evidence type="ECO:0000313" key="6">
    <source>
        <dbReference type="Proteomes" id="UP000219799"/>
    </source>
</evidence>
<evidence type="ECO:0000256" key="3">
    <source>
        <dbReference type="SAM" id="SignalP"/>
    </source>
</evidence>
<dbReference type="InterPro" id="IPR036609">
    <property type="entry name" value="LCCL_sf"/>
</dbReference>
<dbReference type="SUPFAM" id="SSF49899">
    <property type="entry name" value="Concanavalin A-like lectins/glucanases"/>
    <property type="match status" value="1"/>
</dbReference>
<feature type="coiled-coil region" evidence="1">
    <location>
        <begin position="189"/>
        <end position="233"/>
    </location>
</feature>
<evidence type="ECO:0000256" key="1">
    <source>
        <dbReference type="SAM" id="Coils"/>
    </source>
</evidence>
<dbReference type="SUPFAM" id="SSF69848">
    <property type="entry name" value="LCCL domain"/>
    <property type="match status" value="1"/>
</dbReference>
<dbReference type="Gene3D" id="2.60.120.560">
    <property type="entry name" value="Exo-inulinase, domain 1"/>
    <property type="match status" value="2"/>
</dbReference>
<dbReference type="VEuPathDB" id="PlasmoDB:PmUG01_07015300"/>
<organism evidence="5 6">
    <name type="scientific">Plasmodium malariae</name>
    <dbReference type="NCBI Taxonomy" id="5858"/>
    <lineage>
        <taxon>Eukaryota</taxon>
        <taxon>Sar</taxon>
        <taxon>Alveolata</taxon>
        <taxon>Apicomplexa</taxon>
        <taxon>Aconoidasida</taxon>
        <taxon>Haemosporida</taxon>
        <taxon>Plasmodiidae</taxon>
        <taxon>Plasmodium</taxon>
        <taxon>Plasmodium (Plasmodium)</taxon>
    </lineage>
</organism>
<dbReference type="SUPFAM" id="SSF56988">
    <property type="entry name" value="Anthrax protective antigen"/>
    <property type="match status" value="1"/>
</dbReference>
<keyword evidence="3" id="KW-0732">Signal</keyword>
<dbReference type="PANTHER" id="PTHR28613">
    <property type="entry name" value="SI:CH211-232M10.4-RELATED"/>
    <property type="match status" value="1"/>
</dbReference>
<proteinExistence type="predicted"/>
<dbReference type="Gene3D" id="2.170.130.20">
    <property type="entry name" value="LCCL-like domain"/>
    <property type="match status" value="1"/>
</dbReference>
<name>A0A1C3KBE5_PLAMA</name>
<evidence type="ECO:0000313" key="5">
    <source>
        <dbReference type="EMBL" id="SBT70814.1"/>
    </source>
</evidence>
<feature type="chain" id="PRO_5008677643" evidence="3">
    <location>
        <begin position="21"/>
        <end position="1431"/>
    </location>
</feature>
<dbReference type="Pfam" id="PF03815">
    <property type="entry name" value="LCCL"/>
    <property type="match status" value="1"/>
</dbReference>
<feature type="signal peptide" evidence="3">
    <location>
        <begin position="1"/>
        <end position="20"/>
    </location>
</feature>
<feature type="compositionally biased region" description="Basic and acidic residues" evidence="2">
    <location>
        <begin position="468"/>
        <end position="479"/>
    </location>
</feature>
<dbReference type="PANTHER" id="PTHR28613:SF8">
    <property type="entry name" value="LCCL DOMAIN-CONTAINING PROTEIN"/>
    <property type="match status" value="1"/>
</dbReference>
<dbReference type="InterPro" id="IPR013320">
    <property type="entry name" value="ConA-like_dom_sf"/>
</dbReference>
<keyword evidence="1" id="KW-0175">Coiled coil</keyword>
<evidence type="ECO:0000259" key="4">
    <source>
        <dbReference type="PROSITE" id="PS50820"/>
    </source>
</evidence>
<dbReference type="InterPro" id="IPR004043">
    <property type="entry name" value="LCCL"/>
</dbReference>
<dbReference type="PROSITE" id="PS50820">
    <property type="entry name" value="LCCL"/>
    <property type="match status" value="1"/>
</dbReference>
<dbReference type="SMART" id="SM00603">
    <property type="entry name" value="LCCL"/>
    <property type="match status" value="1"/>
</dbReference>
<gene>
    <name evidence="5" type="primary">CCp4</name>
    <name evidence="5" type="ORF">PMLGA01_070006100</name>
</gene>
<accession>A0A1C3KBE5</accession>
<dbReference type="EMBL" id="LT594495">
    <property type="protein sequence ID" value="SBT70814.1"/>
    <property type="molecule type" value="Genomic_DNA"/>
</dbReference>
<sequence length="1431" mass="164671">MNNFFFSIICILFITYLCKGIINNYPSNNKIFLKYKGSYCLYPENIIENNKFEISSDNCDIVAHENELILHVVLSFLFKGKITWLSFNDGRIRTQNGLCLKTYKNILVVSTCSPNQDEKSEMWKIDKEQQLKNESNKCAQVAGNKLFSFTCNSLSSTGFEIIPSTPDELNLMKIRYAQKKLQNVNTEYLEKLHKKSNILISSYNQLEKEIDYILKTDKEMKKEKEKIINLMNDVKSIVNTASSLKDYGTGALMKIYDSIDVNYKKSLLRVPLEKLQVNEEILSELGIEKGEIKIIIQSFLNVSDSNNYIFVAKNITGNLIVKLDNKEIIANIDNQTNTTISSPLVFLPKNKIVPIYIEISSSKEGKNYYKPSFTLYWSSKNLPEQIINSLYLYTTTYEKVCYTPMQKKIDCSETFEALPKKNQEFQFLCPSGCFDRGEYPKHKEKKNMTTETAAENAKVQTTEEDTAEAEKTDAEKEEMERTNAGINCYELKSSMCASAVKANFLPMESEGIIKVMVKSVRNEEGKYEHCGVLIPTNIHDNTFKGITDIKLVDMDDFFLNFDKNRELYKGYKGIVTDDRHSLLTKTDLSKRYISDVDINCNNNLKDNYEFGSGSFVVKRIKSSELINSEKSIVVDMFSLFEKYSSDENKLPIYIPGWTKKTCNNIQLYIKYGKPNDIMKYPSRLLSCDDTFENINFNEDEMIVGRCLPSCINDKEVYGSFIYAPISPICKSAIHSGIITNKGGLIEIRKLKNITQSFNSTISITRNNIKATITDMKNKDSYYITKPNGVLCNFPTTSYNTNESLNSDNYNQGDDLFPSFIQLNSYILDNPPVTLVHEKHAVLQNQLLNMHNIYNTKNYKEKMFANRKQKQEVGQITSNTFEDQTLKSEFFTFKENYEKEKEHFQNLAKKHQSIFSNLFMKKKFINSFNKTLAGVRSEQIDYQSFLKKEESIIASLIKQFHIITNKKKFLIERLEKSLANVKAVTVQTFTEKYNSTNINDNYIVTDSNNAKYSSNWTSKWNIEKYTNGNLFSSITNDSLISSNEDLYGSYILYRYTKLYKGFISLDVKLPYEGDVGIIFKYKDYNNYSNFIINKNEFYFIQVLDGKIGKKVNSKVIHNSSYQLANWTKIFIEFGYKNIRAYINGKYALGYELKNDTLGLLGFGVNKCKEKVFIDKIVIGSLDQAKYYKIGNYKEISTNSQYNTEKEKKALEMEIEKSAKSENNERRKIERKNIDEPNQKVCREFEEKFNVPLDTNWIVPSNSFWKIHGGFNLSSIWGANNGKSSENREGNLVIPSIILLKKQNICADMKSFTFQSSINLKKLSKCGIIFRVIRTDDFLSVILDTTEMTGKLYLLKITKGIPYQLNTPTHIPVNPNTWYNLKVSYNGSNVSITLNDEMILNSTFNEHLNDLGNAGLIVLSGESKFKNISINPQ</sequence>
<dbReference type="Proteomes" id="UP000219799">
    <property type="component" value="Chromosome 7"/>
</dbReference>
<feature type="region of interest" description="Disordered" evidence="2">
    <location>
        <begin position="444"/>
        <end position="479"/>
    </location>
</feature>
<dbReference type="PROSITE" id="PS50231">
    <property type="entry name" value="RICIN_B_LECTIN"/>
    <property type="match status" value="1"/>
</dbReference>
<feature type="domain" description="LCCL" evidence="4">
    <location>
        <begin position="715"/>
        <end position="753"/>
    </location>
</feature>
<evidence type="ECO:0000256" key="2">
    <source>
        <dbReference type="SAM" id="MobiDB-lite"/>
    </source>
</evidence>
<reference evidence="5 6" key="1">
    <citation type="submission" date="2016-06" db="EMBL/GenBank/DDBJ databases">
        <authorList>
            <consortium name="Pathogen Informatics"/>
        </authorList>
    </citation>
    <scope>NUCLEOTIDE SEQUENCE [LARGE SCALE GENOMIC DNA]</scope>
    <source>
        <strain evidence="5">PmlGA01</strain>
    </source>
</reference>
<dbReference type="InterPro" id="IPR035992">
    <property type="entry name" value="Ricin_B-like_lectins"/>
</dbReference>
<dbReference type="SUPFAM" id="SSF50370">
    <property type="entry name" value="Ricin B-like lectins"/>
    <property type="match status" value="1"/>
</dbReference>
<protein>
    <submittedName>
        <fullName evidence="5">LCCL domain-containing protein, putative</fullName>
    </submittedName>
</protein>